<name>A0A2B4RVJ9_STYPI</name>
<comment type="caution">
    <text evidence="1">The sequence shown here is derived from an EMBL/GenBank/DDBJ whole genome shotgun (WGS) entry which is preliminary data.</text>
</comment>
<evidence type="ECO:0000313" key="2">
    <source>
        <dbReference type="Proteomes" id="UP000225706"/>
    </source>
</evidence>
<sequence length="943" mass="108944">MALAILVNILPVYFPSEDGFFGCFVPNFYFGFSGVTNIEELLTSKDALENRLKNFGADWPFCVLYRDPKISPSKLEQSFMEFLNSLPHDNAYKDWSIVAFNLDKGMLSWEGHPGTVPVLQCLIGTASSPLSYPSPNRPHKTTSSLWKWFESVRKMFSKRLLPFTKNLPQEVDSHKGYTLVGIPGQFYHQQIENTFKKLAKIWKEKIQVFVVIPSTDVEEYVIEAYNISQVPAVIVFNSQEWKEKEKPLFVLQSVLEIEERRLQVLLVALHSQAYQLNLDNFFDEVLETKHPRLPIVVCFYSPRNPRTLNYLDAFHRSYDTFTRMKLTVRFALLNIMSHPEVISRYVIASDVYAVPFTMVFWQERESTSQKFIIKQQLFDKDVPTPLLLYEFLQMLPVAVHPIAPDDNDDDADEIFNPWKESDDVKKVCNLDILENKCAIGDNSTVTDFEHNNVMFGPPLPPSSWQTKTQVQKKQQEKFEFQYVNDKTWSSLVEQSVGPIKSYTAAAFPTKQTSRLFSVSLVVFLQEGCSYCNQVLPTIERISSDAKYLGASVFVHNCSTDPLTCQRYGITGYPTLTAFRSLSWSAVESCSSSHSTYIRLDYHGPIVAKLVLEWLSNVCQPAVDRRYLFDSIPEMDVDVRLIGTLYTRTLARRYLATTLANKWYPLHCFQLVCELLYGRVPCYAIYTRDVVDDGSKTKASDQDLVLSKLELQRSDGVRVKVFQLGQNVESLINNQRDTRLHMFHDTHRYDMPKNFKCEHNHKICTDIAVRFVQDHRRLPVLHMTSAAFHTKLGSEEDANFEPYAHNLPILFALAHKNNVSKDSSFYKELLESAYTMYNEMVFVTLDIDEFAHWASRFVPRDYHAKHAFGRQAENIPPLYHYPRLCIIQHDDHQHAAFYPPVEELQGLGTRIQTRLNQITSQQIIKFARDYLKDPTALIVKTEYF</sequence>
<dbReference type="Proteomes" id="UP000225706">
    <property type="component" value="Unassembled WGS sequence"/>
</dbReference>
<gene>
    <name evidence="1" type="ORF">AWC38_SpisGene13875</name>
</gene>
<dbReference type="GO" id="GO:0015035">
    <property type="term" value="F:protein-disulfide reductase activity"/>
    <property type="evidence" value="ECO:0007669"/>
    <property type="project" value="TreeGrafter"/>
</dbReference>
<dbReference type="STRING" id="50429.A0A2B4RVJ9"/>
<dbReference type="AlphaFoldDB" id="A0A2B4RVJ9"/>
<dbReference type="SUPFAM" id="SSF52833">
    <property type="entry name" value="Thioredoxin-like"/>
    <property type="match status" value="2"/>
</dbReference>
<protein>
    <recommendedName>
        <fullName evidence="3">Thioredoxin domain-containing protein</fullName>
    </recommendedName>
</protein>
<dbReference type="OrthoDB" id="10023060at2759"/>
<dbReference type="EMBL" id="LSMT01000269">
    <property type="protein sequence ID" value="PFX21631.1"/>
    <property type="molecule type" value="Genomic_DNA"/>
</dbReference>
<organism evidence="1 2">
    <name type="scientific">Stylophora pistillata</name>
    <name type="common">Smooth cauliflower coral</name>
    <dbReference type="NCBI Taxonomy" id="50429"/>
    <lineage>
        <taxon>Eukaryota</taxon>
        <taxon>Metazoa</taxon>
        <taxon>Cnidaria</taxon>
        <taxon>Anthozoa</taxon>
        <taxon>Hexacorallia</taxon>
        <taxon>Scleractinia</taxon>
        <taxon>Astrocoeniina</taxon>
        <taxon>Pocilloporidae</taxon>
        <taxon>Stylophora</taxon>
    </lineage>
</organism>
<reference evidence="2" key="1">
    <citation type="journal article" date="2017" name="bioRxiv">
        <title>Comparative analysis of the genomes of Stylophora pistillata and Acropora digitifera provides evidence for extensive differences between species of corals.</title>
        <authorList>
            <person name="Voolstra C.R."/>
            <person name="Li Y."/>
            <person name="Liew Y.J."/>
            <person name="Baumgarten S."/>
            <person name="Zoccola D."/>
            <person name="Flot J.-F."/>
            <person name="Tambutte S."/>
            <person name="Allemand D."/>
            <person name="Aranda M."/>
        </authorList>
    </citation>
    <scope>NUCLEOTIDE SEQUENCE [LARGE SCALE GENOMIC DNA]</scope>
</reference>
<keyword evidence="2" id="KW-1185">Reference proteome</keyword>
<dbReference type="GO" id="GO:0005737">
    <property type="term" value="C:cytoplasm"/>
    <property type="evidence" value="ECO:0007669"/>
    <property type="project" value="TreeGrafter"/>
</dbReference>
<dbReference type="InterPro" id="IPR036249">
    <property type="entry name" value="Thioredoxin-like_sf"/>
</dbReference>
<evidence type="ECO:0008006" key="3">
    <source>
        <dbReference type="Google" id="ProtNLM"/>
    </source>
</evidence>
<dbReference type="PANTHER" id="PTHR45663:SF11">
    <property type="entry name" value="GEO12009P1"/>
    <property type="match status" value="1"/>
</dbReference>
<dbReference type="PANTHER" id="PTHR45663">
    <property type="entry name" value="GEO12009P1"/>
    <property type="match status" value="1"/>
</dbReference>
<evidence type="ECO:0000313" key="1">
    <source>
        <dbReference type="EMBL" id="PFX21631.1"/>
    </source>
</evidence>
<accession>A0A2B4RVJ9</accession>
<proteinExistence type="predicted"/>
<dbReference type="Gene3D" id="3.40.30.10">
    <property type="entry name" value="Glutaredoxin"/>
    <property type="match status" value="1"/>
</dbReference>